<dbReference type="Proteomes" id="UP000254958">
    <property type="component" value="Unassembled WGS sequence"/>
</dbReference>
<feature type="domain" description="GFO/IDH/MocA-like oxidoreductase" evidence="2">
    <location>
        <begin position="129"/>
        <end position="261"/>
    </location>
</feature>
<dbReference type="OrthoDB" id="9776544at2"/>
<dbReference type="Gene3D" id="3.30.360.10">
    <property type="entry name" value="Dihydrodipicolinate Reductase, domain 2"/>
    <property type="match status" value="1"/>
</dbReference>
<comment type="caution">
    <text evidence="4">The sequence shown here is derived from an EMBL/GenBank/DDBJ whole genome shotgun (WGS) entry which is preliminary data.</text>
</comment>
<proteinExistence type="predicted"/>
<dbReference type="EMBL" id="QQAW01000005">
    <property type="protein sequence ID" value="RDI37803.1"/>
    <property type="molecule type" value="Genomic_DNA"/>
</dbReference>
<dbReference type="PANTHER" id="PTHR43377:SF1">
    <property type="entry name" value="BILIVERDIN REDUCTASE A"/>
    <property type="match status" value="1"/>
</dbReference>
<dbReference type="EMBL" id="JABEQI010000005">
    <property type="protein sequence ID" value="MBB2186781.1"/>
    <property type="molecule type" value="Genomic_DNA"/>
</dbReference>
<dbReference type="RefSeq" id="WP_114727550.1">
    <property type="nucleotide sequence ID" value="NZ_BJMI01000025.1"/>
</dbReference>
<evidence type="ECO:0000313" key="3">
    <source>
        <dbReference type="EMBL" id="MBB2186781.1"/>
    </source>
</evidence>
<keyword evidence="5" id="KW-1185">Reference proteome</keyword>
<dbReference type="Gene3D" id="3.40.50.720">
    <property type="entry name" value="NAD(P)-binding Rossmann-like Domain"/>
    <property type="match status" value="1"/>
</dbReference>
<dbReference type="AlphaFoldDB" id="A0A370G6Z5"/>
<dbReference type="GO" id="GO:0000166">
    <property type="term" value="F:nucleotide binding"/>
    <property type="evidence" value="ECO:0007669"/>
    <property type="project" value="InterPro"/>
</dbReference>
<dbReference type="SUPFAM" id="SSF55347">
    <property type="entry name" value="Glyceraldehyde-3-phosphate dehydrogenase-like, C-terminal domain"/>
    <property type="match status" value="1"/>
</dbReference>
<dbReference type="PANTHER" id="PTHR43377">
    <property type="entry name" value="BILIVERDIN REDUCTASE A"/>
    <property type="match status" value="1"/>
</dbReference>
<dbReference type="Proteomes" id="UP000562982">
    <property type="component" value="Unassembled WGS sequence"/>
</dbReference>
<dbReference type="InterPro" id="IPR036291">
    <property type="entry name" value="NAD(P)-bd_dom_sf"/>
</dbReference>
<evidence type="ECO:0000313" key="6">
    <source>
        <dbReference type="Proteomes" id="UP000562982"/>
    </source>
</evidence>
<evidence type="ECO:0000313" key="5">
    <source>
        <dbReference type="Proteomes" id="UP000254958"/>
    </source>
</evidence>
<reference evidence="3 6" key="2">
    <citation type="submission" date="2020-04" db="EMBL/GenBank/DDBJ databases">
        <title>Description of novel Gluconacetobacter.</title>
        <authorList>
            <person name="Sombolestani A."/>
        </authorList>
    </citation>
    <scope>NUCLEOTIDE SEQUENCE [LARGE SCALE GENOMIC DNA]</scope>
    <source>
        <strain evidence="3 6">LMG 1382</strain>
    </source>
</reference>
<reference evidence="4 5" key="1">
    <citation type="submission" date="2018-07" db="EMBL/GenBank/DDBJ databases">
        <title>Genomic Encyclopedia of Type Strains, Phase IV (KMG-IV): sequencing the most valuable type-strain genomes for metagenomic binning, comparative biology and taxonomic classification.</title>
        <authorList>
            <person name="Goeker M."/>
        </authorList>
    </citation>
    <scope>NUCLEOTIDE SEQUENCE [LARGE SCALE GENOMIC DNA]</scope>
    <source>
        <strain evidence="4 5">DSM 5603</strain>
    </source>
</reference>
<evidence type="ECO:0000313" key="4">
    <source>
        <dbReference type="EMBL" id="RDI37803.1"/>
    </source>
</evidence>
<gene>
    <name evidence="4" type="ORF">C7453_105212</name>
    <name evidence="3" type="ORF">HLH32_10365</name>
</gene>
<dbReference type="InterPro" id="IPR055170">
    <property type="entry name" value="GFO_IDH_MocA-like_dom"/>
</dbReference>
<evidence type="ECO:0000259" key="2">
    <source>
        <dbReference type="Pfam" id="PF22725"/>
    </source>
</evidence>
<name>A0A370G6Z5_GLULI</name>
<dbReference type="Pfam" id="PF22725">
    <property type="entry name" value="GFO_IDH_MocA_C3"/>
    <property type="match status" value="1"/>
</dbReference>
<organism evidence="4 5">
    <name type="scientific">Gluconacetobacter liquefaciens</name>
    <name type="common">Acetobacter liquefaciens</name>
    <dbReference type="NCBI Taxonomy" id="89584"/>
    <lineage>
        <taxon>Bacteria</taxon>
        <taxon>Pseudomonadati</taxon>
        <taxon>Pseudomonadota</taxon>
        <taxon>Alphaproteobacteria</taxon>
        <taxon>Acetobacterales</taxon>
        <taxon>Acetobacteraceae</taxon>
        <taxon>Gluconacetobacter</taxon>
    </lineage>
</organism>
<dbReference type="InterPro" id="IPR051450">
    <property type="entry name" value="Gfo/Idh/MocA_Oxidoreductases"/>
</dbReference>
<sequence>MTNIAFVGTGYVADYYMTTLQNYPELRLKGVWDRDPKRLRQFCSFYTVTAYDGLDELLNDKTVDIVVNLTTPESHFTVNQAALNAGKHVYCEKPMALSVEEAETLAHLAEQKNLILCGAPANGLSDAFTLARSLMEKGEIGRPNLVYAEMDDGPVFRGNWQQWRSRSGAPWPGLHEFEVGCTLEHAGYALSWLYGLFGPIEHVAAYSALTFRDKGIGNHPLGPDFSVGCLTFRSGMVARLTSGLAAPRDRSLTILGENGSLTVRDLWDNRSAIHLLRNYRRGLLDILTDGLENKLGHKLPIRFYRGQTIRYPKGKPATQVPPYPSKIDFARGIQVQAEAIRSGQTPLFSGRVSLHLTEVILALSSGLHDHTVKNLP</sequence>
<dbReference type="SUPFAM" id="SSF51735">
    <property type="entry name" value="NAD(P)-binding Rossmann-fold domains"/>
    <property type="match status" value="1"/>
</dbReference>
<dbReference type="InterPro" id="IPR000683">
    <property type="entry name" value="Gfo/Idh/MocA-like_OxRdtase_N"/>
</dbReference>
<accession>A0A370G6Z5</accession>
<evidence type="ECO:0000259" key="1">
    <source>
        <dbReference type="Pfam" id="PF01408"/>
    </source>
</evidence>
<protein>
    <submittedName>
        <fullName evidence="3">Gfo/Idh/MocA family oxidoreductase</fullName>
    </submittedName>
    <submittedName>
        <fullName evidence="4">Putative dehydrogenase</fullName>
    </submittedName>
</protein>
<dbReference type="Pfam" id="PF01408">
    <property type="entry name" value="GFO_IDH_MocA"/>
    <property type="match status" value="1"/>
</dbReference>
<feature type="domain" description="Gfo/Idh/MocA-like oxidoreductase N-terminal" evidence="1">
    <location>
        <begin position="3"/>
        <end position="116"/>
    </location>
</feature>